<evidence type="ECO:0000256" key="9">
    <source>
        <dbReference type="ARBA" id="ARBA00023136"/>
    </source>
</evidence>
<dbReference type="InterPro" id="IPR037682">
    <property type="entry name" value="TonB_C"/>
</dbReference>
<keyword evidence="7" id="KW-0653">Protein transport</keyword>
<sequence>MLGSKIDLFGNEWLDIVFDQKNKSYGAYALRRQSSSDTVKALFIAGTLFVLLFLSPKIISLIKGNSTLDEHLETTRVVTVQAIPPADKPVTPPPAAIVPPRAKETHVKFPPPIVVDRTVETDPVQLKDLVNATPGQKNIVGDPDGQVVVTGATGDGPAKQAAAVEDTQVHDFVNLEVQPSFPGGIDKFYSYLSKAIRYPELAQEANVQGKVFVSFIVEKDGALTDIKVERKLGAGTDEEAIRVLKASPKWTPGIQNGRKVRVKYNIPISFSLGQ</sequence>
<dbReference type="PRINTS" id="PR01374">
    <property type="entry name" value="TONBPROTEIN"/>
</dbReference>
<dbReference type="GO" id="GO:0015031">
    <property type="term" value="P:protein transport"/>
    <property type="evidence" value="ECO:0007669"/>
    <property type="project" value="UniProtKB-KW"/>
</dbReference>
<dbReference type="GO" id="GO:0031992">
    <property type="term" value="F:energy transducer activity"/>
    <property type="evidence" value="ECO:0007669"/>
    <property type="project" value="InterPro"/>
</dbReference>
<evidence type="ECO:0000256" key="4">
    <source>
        <dbReference type="ARBA" id="ARBA00022475"/>
    </source>
</evidence>
<evidence type="ECO:0000256" key="6">
    <source>
        <dbReference type="ARBA" id="ARBA00022692"/>
    </source>
</evidence>
<proteinExistence type="inferred from homology"/>
<evidence type="ECO:0000256" key="8">
    <source>
        <dbReference type="ARBA" id="ARBA00022989"/>
    </source>
</evidence>
<gene>
    <name evidence="11" type="ORF">LY11_03467</name>
</gene>
<dbReference type="GO" id="GO:0015891">
    <property type="term" value="P:siderophore transport"/>
    <property type="evidence" value="ECO:0007669"/>
    <property type="project" value="InterPro"/>
</dbReference>
<dbReference type="Proteomes" id="UP000249754">
    <property type="component" value="Unassembled WGS sequence"/>
</dbReference>
<keyword evidence="6" id="KW-0812">Transmembrane</keyword>
<dbReference type="InterPro" id="IPR006260">
    <property type="entry name" value="TonB/TolA_C"/>
</dbReference>
<keyword evidence="9" id="KW-0472">Membrane</keyword>
<accession>A0A327SR06</accession>
<evidence type="ECO:0000256" key="1">
    <source>
        <dbReference type="ARBA" id="ARBA00004383"/>
    </source>
</evidence>
<comment type="similarity">
    <text evidence="2">Belongs to the TonB family.</text>
</comment>
<dbReference type="EMBL" id="QLLR01000019">
    <property type="protein sequence ID" value="RAJ28147.1"/>
    <property type="molecule type" value="Genomic_DNA"/>
</dbReference>
<reference evidence="11 12" key="1">
    <citation type="submission" date="2018-06" db="EMBL/GenBank/DDBJ databases">
        <title>Genomic Encyclopedia of Archaeal and Bacterial Type Strains, Phase II (KMG-II): from individual species to whole genera.</title>
        <authorList>
            <person name="Goeker M."/>
        </authorList>
    </citation>
    <scope>NUCLEOTIDE SEQUENCE [LARGE SCALE GENOMIC DNA]</scope>
    <source>
        <strain evidence="11 12">DSM 14825</strain>
    </source>
</reference>
<comment type="subcellular location">
    <subcellularLocation>
        <location evidence="1">Cell inner membrane</location>
        <topology evidence="1">Single-pass membrane protein</topology>
        <orientation evidence="1">Periplasmic side</orientation>
    </subcellularLocation>
</comment>
<dbReference type="PROSITE" id="PS52015">
    <property type="entry name" value="TONB_CTD"/>
    <property type="match status" value="1"/>
</dbReference>
<dbReference type="AlphaFoldDB" id="A0A327SR06"/>
<dbReference type="OrthoDB" id="649093at2"/>
<dbReference type="Pfam" id="PF03544">
    <property type="entry name" value="TonB_C"/>
    <property type="match status" value="1"/>
</dbReference>
<evidence type="ECO:0000256" key="5">
    <source>
        <dbReference type="ARBA" id="ARBA00022519"/>
    </source>
</evidence>
<keyword evidence="4" id="KW-1003">Cell membrane</keyword>
<protein>
    <submittedName>
        <fullName evidence="11">Protein TonB</fullName>
    </submittedName>
</protein>
<keyword evidence="3" id="KW-0813">Transport</keyword>
<feature type="domain" description="TonB C-terminal" evidence="10">
    <location>
        <begin position="183"/>
        <end position="274"/>
    </location>
</feature>
<evidence type="ECO:0000256" key="3">
    <source>
        <dbReference type="ARBA" id="ARBA00022448"/>
    </source>
</evidence>
<dbReference type="NCBIfam" id="TIGR01352">
    <property type="entry name" value="tonB_Cterm"/>
    <property type="match status" value="1"/>
</dbReference>
<dbReference type="PANTHER" id="PTHR33446:SF2">
    <property type="entry name" value="PROTEIN TONB"/>
    <property type="match status" value="1"/>
</dbReference>
<keyword evidence="8" id="KW-1133">Transmembrane helix</keyword>
<comment type="caution">
    <text evidence="11">The sequence shown here is derived from an EMBL/GenBank/DDBJ whole genome shotgun (WGS) entry which is preliminary data.</text>
</comment>
<evidence type="ECO:0000313" key="12">
    <source>
        <dbReference type="Proteomes" id="UP000249754"/>
    </source>
</evidence>
<evidence type="ECO:0000259" key="10">
    <source>
        <dbReference type="PROSITE" id="PS52015"/>
    </source>
</evidence>
<dbReference type="GO" id="GO:0098797">
    <property type="term" value="C:plasma membrane protein complex"/>
    <property type="evidence" value="ECO:0007669"/>
    <property type="project" value="TreeGrafter"/>
</dbReference>
<keyword evidence="5" id="KW-0997">Cell inner membrane</keyword>
<dbReference type="InterPro" id="IPR051045">
    <property type="entry name" value="TonB-dependent_transducer"/>
</dbReference>
<dbReference type="GO" id="GO:0055085">
    <property type="term" value="P:transmembrane transport"/>
    <property type="evidence" value="ECO:0007669"/>
    <property type="project" value="InterPro"/>
</dbReference>
<dbReference type="STRING" id="188932.AY601_0157"/>
<dbReference type="InterPro" id="IPR003538">
    <property type="entry name" value="TonB"/>
</dbReference>
<evidence type="ECO:0000256" key="7">
    <source>
        <dbReference type="ARBA" id="ARBA00022927"/>
    </source>
</evidence>
<dbReference type="SUPFAM" id="SSF74653">
    <property type="entry name" value="TolA/TonB C-terminal domain"/>
    <property type="match status" value="1"/>
</dbReference>
<organism evidence="11 12">
    <name type="scientific">Pedobacter cryoconitis</name>
    <dbReference type="NCBI Taxonomy" id="188932"/>
    <lineage>
        <taxon>Bacteria</taxon>
        <taxon>Pseudomonadati</taxon>
        <taxon>Bacteroidota</taxon>
        <taxon>Sphingobacteriia</taxon>
        <taxon>Sphingobacteriales</taxon>
        <taxon>Sphingobacteriaceae</taxon>
        <taxon>Pedobacter</taxon>
    </lineage>
</organism>
<evidence type="ECO:0000256" key="2">
    <source>
        <dbReference type="ARBA" id="ARBA00006555"/>
    </source>
</evidence>
<evidence type="ECO:0000313" key="11">
    <source>
        <dbReference type="EMBL" id="RAJ28147.1"/>
    </source>
</evidence>
<dbReference type="PANTHER" id="PTHR33446">
    <property type="entry name" value="PROTEIN TONB-RELATED"/>
    <property type="match status" value="1"/>
</dbReference>
<dbReference type="RefSeq" id="WP_111634880.1">
    <property type="nucleotide sequence ID" value="NZ_QLLR01000019.1"/>
</dbReference>
<dbReference type="GO" id="GO:0030288">
    <property type="term" value="C:outer membrane-bounded periplasmic space"/>
    <property type="evidence" value="ECO:0007669"/>
    <property type="project" value="InterPro"/>
</dbReference>
<name>A0A327SR06_9SPHI</name>
<dbReference type="Gene3D" id="3.30.1150.10">
    <property type="match status" value="1"/>
</dbReference>